<dbReference type="InterPro" id="IPR035093">
    <property type="entry name" value="RelE/ParE_toxin_dom_sf"/>
</dbReference>
<dbReference type="Gene3D" id="3.30.2310.20">
    <property type="entry name" value="RelE-like"/>
    <property type="match status" value="1"/>
</dbReference>
<gene>
    <name evidence="2" type="ORF">BECKSD772D_GA0070982_105815</name>
</gene>
<reference evidence="2" key="1">
    <citation type="submission" date="2019-02" db="EMBL/GenBank/DDBJ databases">
        <authorList>
            <person name="Gruber-Vodicka R. H."/>
            <person name="Seah K. B. B."/>
        </authorList>
    </citation>
    <scope>NUCLEOTIDE SEQUENCE</scope>
    <source>
        <strain evidence="2">BECK_S127</strain>
    </source>
</reference>
<protein>
    <submittedName>
        <fullName evidence="2">mRNA interferase RelE/StbE</fullName>
    </submittedName>
</protein>
<keyword evidence="1" id="KW-1277">Toxin-antitoxin system</keyword>
<organism evidence="2">
    <name type="scientific">Candidatus Kentrum sp. SD</name>
    <dbReference type="NCBI Taxonomy" id="2126332"/>
    <lineage>
        <taxon>Bacteria</taxon>
        <taxon>Pseudomonadati</taxon>
        <taxon>Pseudomonadota</taxon>
        <taxon>Gammaproteobacteria</taxon>
        <taxon>Candidatus Kentrum</taxon>
    </lineage>
</organism>
<dbReference type="SUPFAM" id="SSF143011">
    <property type="entry name" value="RelE-like"/>
    <property type="match status" value="1"/>
</dbReference>
<dbReference type="Pfam" id="PF05016">
    <property type="entry name" value="ParE_toxin"/>
    <property type="match status" value="1"/>
</dbReference>
<name>A0A451BMZ7_9GAMM</name>
<evidence type="ECO:0000256" key="1">
    <source>
        <dbReference type="ARBA" id="ARBA00022649"/>
    </source>
</evidence>
<accession>A0A451BMZ7</accession>
<evidence type="ECO:0000313" key="2">
    <source>
        <dbReference type="EMBL" id="VFK79644.1"/>
    </source>
</evidence>
<sequence length="101" mass="12206">MPKQDMGALSEFRIFETDEFRKKIGKLPDHDAQFLQRKLTEYVYPQLRTSPFLGRNIKKLKGYQPSTWRYRIGRFRVFFIVNRNERIVSMLSVDARRDAYK</sequence>
<dbReference type="EMBL" id="CAADHB010000058">
    <property type="protein sequence ID" value="VFK79644.1"/>
    <property type="molecule type" value="Genomic_DNA"/>
</dbReference>
<dbReference type="AlphaFoldDB" id="A0A451BMZ7"/>
<dbReference type="InterPro" id="IPR007712">
    <property type="entry name" value="RelE/ParE_toxin"/>
</dbReference>
<proteinExistence type="predicted"/>